<feature type="compositionally biased region" description="Pro residues" evidence="1">
    <location>
        <begin position="1"/>
        <end position="10"/>
    </location>
</feature>
<protein>
    <recommendedName>
        <fullName evidence="4">DUF559 domain-containing protein</fullName>
    </recommendedName>
</protein>
<evidence type="ECO:0008006" key="4">
    <source>
        <dbReference type="Google" id="ProtNLM"/>
    </source>
</evidence>
<sequence length="317" mass="35456">MSRTPMPPQLPNGSFPASAAKSLGLSPKQLRREGIVTLSRGLRLPLHSTGTVAEHLRGYTELDPECCLSHGSAARIHGMSLSKELEADWRIHLARASENWKPRRRNVVGHQLTFKPGEVMMLDGVRLTSPARTWLDLAHVMSIDDIIAAGDSIVVEHGENHPRPRQALATVDELKAMVKAHPGMRGVRKARLALDLVRVGADSPQETQMRLILLHAGLPEPTLNHVIFNEWGAPAVWPDAAYLTERVALQYDGRHHGEAEQYRRDIRRQALTERLGWREVRVHHDDLLGPRPEVVAKVRRALWVGRELAANARKIGF</sequence>
<proteinExistence type="predicted"/>
<name>A0ABP9SL61_9MICC</name>
<feature type="region of interest" description="Disordered" evidence="1">
    <location>
        <begin position="1"/>
        <end position="20"/>
    </location>
</feature>
<evidence type="ECO:0000256" key="1">
    <source>
        <dbReference type="SAM" id="MobiDB-lite"/>
    </source>
</evidence>
<reference evidence="3" key="1">
    <citation type="journal article" date="2019" name="Int. J. Syst. Evol. Microbiol.">
        <title>The Global Catalogue of Microorganisms (GCM) 10K type strain sequencing project: providing services to taxonomists for standard genome sequencing and annotation.</title>
        <authorList>
            <consortium name="The Broad Institute Genomics Platform"/>
            <consortium name="The Broad Institute Genome Sequencing Center for Infectious Disease"/>
            <person name="Wu L."/>
            <person name="Ma J."/>
        </authorList>
    </citation>
    <scope>NUCLEOTIDE SEQUENCE [LARGE SCALE GENOMIC DNA]</scope>
    <source>
        <strain evidence="3">JCM 18514</strain>
    </source>
</reference>
<accession>A0ABP9SL61</accession>
<gene>
    <name evidence="2" type="ORF">GCM10023346_29580</name>
</gene>
<dbReference type="Proteomes" id="UP001500200">
    <property type="component" value="Unassembled WGS sequence"/>
</dbReference>
<keyword evidence="3" id="KW-1185">Reference proteome</keyword>
<dbReference type="Gene3D" id="3.40.960.10">
    <property type="entry name" value="VSR Endonuclease"/>
    <property type="match status" value="1"/>
</dbReference>
<dbReference type="EMBL" id="BAABKK010000018">
    <property type="protein sequence ID" value="GAA5196630.1"/>
    <property type="molecule type" value="Genomic_DNA"/>
</dbReference>
<dbReference type="RefSeq" id="WP_345450189.1">
    <property type="nucleotide sequence ID" value="NZ_BAABKK010000018.1"/>
</dbReference>
<dbReference type="InterPro" id="IPR011335">
    <property type="entry name" value="Restrct_endonuc-II-like"/>
</dbReference>
<organism evidence="2 3">
    <name type="scientific">Arthrobacter gyeryongensis</name>
    <dbReference type="NCBI Taxonomy" id="1650592"/>
    <lineage>
        <taxon>Bacteria</taxon>
        <taxon>Bacillati</taxon>
        <taxon>Actinomycetota</taxon>
        <taxon>Actinomycetes</taxon>
        <taxon>Micrococcales</taxon>
        <taxon>Micrococcaceae</taxon>
        <taxon>Arthrobacter</taxon>
    </lineage>
</organism>
<evidence type="ECO:0000313" key="2">
    <source>
        <dbReference type="EMBL" id="GAA5196630.1"/>
    </source>
</evidence>
<comment type="caution">
    <text evidence="2">The sequence shown here is derived from an EMBL/GenBank/DDBJ whole genome shotgun (WGS) entry which is preliminary data.</text>
</comment>
<dbReference type="SUPFAM" id="SSF52980">
    <property type="entry name" value="Restriction endonuclease-like"/>
    <property type="match status" value="1"/>
</dbReference>
<evidence type="ECO:0000313" key="3">
    <source>
        <dbReference type="Proteomes" id="UP001500200"/>
    </source>
</evidence>